<feature type="transmembrane region" description="Helical" evidence="4">
    <location>
        <begin position="444"/>
        <end position="466"/>
    </location>
</feature>
<feature type="region of interest" description="Disordered" evidence="3">
    <location>
        <begin position="318"/>
        <end position="341"/>
    </location>
</feature>
<dbReference type="GO" id="GO:0005886">
    <property type="term" value="C:plasma membrane"/>
    <property type="evidence" value="ECO:0007669"/>
    <property type="project" value="UniProtKB-SubCell"/>
</dbReference>
<dbReference type="InterPro" id="IPR011701">
    <property type="entry name" value="MFS"/>
</dbReference>
<dbReference type="GO" id="GO:0022857">
    <property type="term" value="F:transmembrane transporter activity"/>
    <property type="evidence" value="ECO:0007669"/>
    <property type="project" value="InterPro"/>
</dbReference>
<feature type="transmembrane region" description="Helical" evidence="4">
    <location>
        <begin position="620"/>
        <end position="640"/>
    </location>
</feature>
<feature type="transmembrane region" description="Helical" evidence="4">
    <location>
        <begin position="757"/>
        <end position="776"/>
    </location>
</feature>
<feature type="transmembrane region" description="Helical" evidence="4">
    <location>
        <begin position="12"/>
        <end position="33"/>
    </location>
</feature>
<dbReference type="EMBL" id="PDLM01000004">
    <property type="protein sequence ID" value="RDW80006.1"/>
    <property type="molecule type" value="Genomic_DNA"/>
</dbReference>
<name>A0A3D8S165_9HELO</name>
<comment type="subcellular location">
    <subcellularLocation>
        <location evidence="1">Cell inner membrane</location>
        <topology evidence="1">Multi-pass membrane protein</topology>
    </subcellularLocation>
</comment>
<feature type="compositionally biased region" description="Basic and acidic residues" evidence="3">
    <location>
        <begin position="318"/>
        <end position="333"/>
    </location>
</feature>
<feature type="domain" description="Rhodopsin" evidence="5">
    <location>
        <begin position="29"/>
        <end position="287"/>
    </location>
</feature>
<feature type="transmembrane region" description="Helical" evidence="4">
    <location>
        <begin position="722"/>
        <end position="745"/>
    </location>
</feature>
<keyword evidence="4" id="KW-1133">Transmembrane helix</keyword>
<organism evidence="6 7">
    <name type="scientific">Coleophoma cylindrospora</name>
    <dbReference type="NCBI Taxonomy" id="1849047"/>
    <lineage>
        <taxon>Eukaryota</taxon>
        <taxon>Fungi</taxon>
        <taxon>Dikarya</taxon>
        <taxon>Ascomycota</taxon>
        <taxon>Pezizomycotina</taxon>
        <taxon>Leotiomycetes</taxon>
        <taxon>Helotiales</taxon>
        <taxon>Dermateaceae</taxon>
        <taxon>Coleophoma</taxon>
    </lineage>
</organism>
<evidence type="ECO:0000256" key="1">
    <source>
        <dbReference type="ARBA" id="ARBA00004429"/>
    </source>
</evidence>
<accession>A0A3D8S165</accession>
<proteinExistence type="predicted"/>
<evidence type="ECO:0000256" key="4">
    <source>
        <dbReference type="SAM" id="Phobius"/>
    </source>
</evidence>
<evidence type="ECO:0000256" key="2">
    <source>
        <dbReference type="ARBA" id="ARBA00022475"/>
    </source>
</evidence>
<gene>
    <name evidence="6" type="ORF">BP6252_04644</name>
</gene>
<dbReference type="PANTHER" id="PTHR43702:SF13">
    <property type="entry name" value="MONOSACCHARIDE TRANSPORTER, PUTATIVE (AFU_ORTHOLOGUE AFUA_4G06630)-RELATED"/>
    <property type="match status" value="1"/>
</dbReference>
<dbReference type="Proteomes" id="UP000256645">
    <property type="component" value="Unassembled WGS sequence"/>
</dbReference>
<feature type="transmembrane region" description="Helical" evidence="4">
    <location>
        <begin position="404"/>
        <end position="424"/>
    </location>
</feature>
<dbReference type="Gene3D" id="1.20.1250.20">
    <property type="entry name" value="MFS general substrate transporter like domains"/>
    <property type="match status" value="2"/>
</dbReference>
<feature type="region of interest" description="Disordered" evidence="3">
    <location>
        <begin position="854"/>
        <end position="877"/>
    </location>
</feature>
<dbReference type="AlphaFoldDB" id="A0A3D8S165"/>
<keyword evidence="7" id="KW-1185">Reference proteome</keyword>
<feature type="transmembrane region" description="Helical" evidence="4">
    <location>
        <begin position="94"/>
        <end position="112"/>
    </location>
</feature>
<feature type="transmembrane region" description="Helical" evidence="4">
    <location>
        <begin position="254"/>
        <end position="278"/>
    </location>
</feature>
<comment type="caution">
    <text evidence="6">The sequence shown here is derived from an EMBL/GenBank/DDBJ whole genome shotgun (WGS) entry which is preliminary data.</text>
</comment>
<evidence type="ECO:0000313" key="7">
    <source>
        <dbReference type="Proteomes" id="UP000256645"/>
    </source>
</evidence>
<feature type="compositionally biased region" description="Polar residues" evidence="3">
    <location>
        <begin position="867"/>
        <end position="877"/>
    </location>
</feature>
<feature type="transmembrane region" description="Helical" evidence="4">
    <location>
        <begin position="696"/>
        <end position="716"/>
    </location>
</feature>
<feature type="transmembrane region" description="Helical" evidence="4">
    <location>
        <begin position="574"/>
        <end position="593"/>
    </location>
</feature>
<feature type="transmembrane region" description="Helical" evidence="4">
    <location>
        <begin position="788"/>
        <end position="807"/>
    </location>
</feature>
<dbReference type="InterPro" id="IPR050375">
    <property type="entry name" value="MFS_TsgA-like"/>
</dbReference>
<dbReference type="InterPro" id="IPR036259">
    <property type="entry name" value="MFS_trans_sf"/>
</dbReference>
<feature type="transmembrane region" description="Helical" evidence="4">
    <location>
        <begin position="165"/>
        <end position="193"/>
    </location>
</feature>
<dbReference type="Pfam" id="PF07690">
    <property type="entry name" value="MFS_1"/>
    <property type="match status" value="1"/>
</dbReference>
<dbReference type="PANTHER" id="PTHR43702">
    <property type="entry name" value="L-FUCOSE-PROTON SYMPORTER"/>
    <property type="match status" value="1"/>
</dbReference>
<feature type="transmembrane region" description="Helical" evidence="4">
    <location>
        <begin position="670"/>
        <end position="691"/>
    </location>
</feature>
<feature type="transmembrane region" description="Helical" evidence="4">
    <location>
        <begin position="205"/>
        <end position="226"/>
    </location>
</feature>
<dbReference type="InterPro" id="IPR049326">
    <property type="entry name" value="Rhodopsin_dom_fungi"/>
</dbReference>
<evidence type="ECO:0000259" key="5">
    <source>
        <dbReference type="Pfam" id="PF20684"/>
    </source>
</evidence>
<dbReference type="STRING" id="1849047.A0A3D8S165"/>
<sequence>MSQDVPSRSTAVLVVTTVTLVIASIFVLARVVSRCFIVRSITLDDYFMLFAWIVAFGLSFSIDFGTSKGLGKHDANILPEWFAPLRRSEYTFSVLYNVALMSTKTSILIFYLRLSQNTNKLLRIASYITLGVVITAGLVLTSLNVFQCTPVGAVFDPSIKDAKCISIVTLYLASAPVNIITDLAILVLPIPVLTAMRLPQRQKTILIFTFALGIFVVVVDIIRIYYLQQSVIDVSLDAVQTSTLDSRIGSARDFAWYASLSLMWSAVEVNMGIICANVPTLKPLIRKVFPSMLTDGLDSSEKESSFASQTGYEIDRAKKIRLDSTEPEDRAPDDTTDAIRPLPPAQLAVTPGREMDLMDFLTATRPGLARTQTALTIATENTVYFGFVNMRRPKSMLKTRGMESFKYCITVTILFFLWGFSYGLLNTLNSQISKLAHNSEGQTLGLEVIYFGAYICGPLTVGQWVLRRGGFKATFMTGLSIYGVGTLMFWPSAVLVSYPGFVLSTFVVGFGLSVTETAANPFLALCGHERYSESRLLAAQGVQAVGSVLSQLLAQKVLFEEVQGSALIDIQWAYLAIALFTVILSLFLYYMPLPEASDRDLTRLSEDLEIYQTRNFIPHFPVIFTTLGLAVFAQFAYVGAQQSLSYYFTPLLTSLSASSNNPLNLSTNNYVTLSLSTFAASRFIAAGLCLFMTPRLLLFVIQFAAIIFTALTMTISSNPNVIVGPALMLFFFEGPFFPLIFAIGLRGLGKHTKMGAALLTAGASGGGLWPAVSYAVQHVSKQTVQQSLSVVVALFAFGFLFPIYLNFSSQARHQVDPRKRERVDDHDRVDSLTPIRRLSKQFISIVNKVGHRRTSSELPTIEHREATTSWLSDTDEP</sequence>
<dbReference type="Pfam" id="PF20684">
    <property type="entry name" value="Fung_rhodopsin"/>
    <property type="match status" value="1"/>
</dbReference>
<reference evidence="6 7" key="1">
    <citation type="journal article" date="2018" name="IMA Fungus">
        <title>IMA Genome-F 9: Draft genome sequence of Annulohypoxylon stygium, Aspergillus mulundensis, Berkeleyomyces basicola (syn. Thielaviopsis basicola), Ceratocystis smalleyi, two Cercospora beticola strains, Coleophoma cylindrospora, Fusarium fracticaudum, Phialophora cf. hyalina, and Morchella septimelata.</title>
        <authorList>
            <person name="Wingfield B.D."/>
            <person name="Bills G.F."/>
            <person name="Dong Y."/>
            <person name="Huang W."/>
            <person name="Nel W.J."/>
            <person name="Swalarsk-Parry B.S."/>
            <person name="Vaghefi N."/>
            <person name="Wilken P.M."/>
            <person name="An Z."/>
            <person name="de Beer Z.W."/>
            <person name="De Vos L."/>
            <person name="Chen L."/>
            <person name="Duong T.A."/>
            <person name="Gao Y."/>
            <person name="Hammerbacher A."/>
            <person name="Kikkert J.R."/>
            <person name="Li Y."/>
            <person name="Li H."/>
            <person name="Li K."/>
            <person name="Li Q."/>
            <person name="Liu X."/>
            <person name="Ma X."/>
            <person name="Naidoo K."/>
            <person name="Pethybridge S.J."/>
            <person name="Sun J."/>
            <person name="Steenkamp E.T."/>
            <person name="van der Nest M.A."/>
            <person name="van Wyk S."/>
            <person name="Wingfield M.J."/>
            <person name="Xiong C."/>
            <person name="Yue Q."/>
            <person name="Zhang X."/>
        </authorList>
    </citation>
    <scope>NUCLEOTIDE SEQUENCE [LARGE SCALE GENOMIC DNA]</scope>
    <source>
        <strain evidence="6 7">BP6252</strain>
    </source>
</reference>
<dbReference type="OrthoDB" id="546893at2759"/>
<keyword evidence="4" id="KW-0472">Membrane</keyword>
<feature type="transmembrane region" description="Helical" evidence="4">
    <location>
        <begin position="473"/>
        <end position="490"/>
    </location>
</feature>
<feature type="transmembrane region" description="Helical" evidence="4">
    <location>
        <begin position="124"/>
        <end position="145"/>
    </location>
</feature>
<keyword evidence="4" id="KW-0812">Transmembrane</keyword>
<feature type="transmembrane region" description="Helical" evidence="4">
    <location>
        <begin position="45"/>
        <end position="62"/>
    </location>
</feature>
<evidence type="ECO:0000256" key="3">
    <source>
        <dbReference type="SAM" id="MobiDB-lite"/>
    </source>
</evidence>
<keyword evidence="2" id="KW-1003">Cell membrane</keyword>
<dbReference type="SUPFAM" id="SSF103473">
    <property type="entry name" value="MFS general substrate transporter"/>
    <property type="match status" value="1"/>
</dbReference>
<evidence type="ECO:0000313" key="6">
    <source>
        <dbReference type="EMBL" id="RDW80006.1"/>
    </source>
</evidence>
<protein>
    <recommendedName>
        <fullName evidence="5">Rhodopsin domain-containing protein</fullName>
    </recommendedName>
</protein>